<dbReference type="PANTHER" id="PTHR45672">
    <property type="entry name" value="PROTEIN DISULFIDE-ISOMERASE C17H9.14C-RELATED"/>
    <property type="match status" value="1"/>
</dbReference>
<dbReference type="Reactome" id="R-DDI-6798695">
    <property type="pathway name" value="Neutrophil degranulation"/>
</dbReference>
<dbReference type="GO" id="GO:0005783">
    <property type="term" value="C:endoplasmic reticulum"/>
    <property type="evidence" value="ECO:0000318"/>
    <property type="project" value="GO_Central"/>
</dbReference>
<feature type="domain" description="Thioredoxin" evidence="3">
    <location>
        <begin position="102"/>
        <end position="217"/>
    </location>
</feature>
<dbReference type="PANTHER" id="PTHR45672:SF3">
    <property type="entry name" value="THIOREDOXIN DOMAIN-CONTAINING PROTEIN 5"/>
    <property type="match status" value="1"/>
</dbReference>
<dbReference type="RefSeq" id="XP_002649161.1">
    <property type="nucleotide sequence ID" value="XM_002649115.1"/>
</dbReference>
<dbReference type="GeneID" id="8621920"/>
<dbReference type="Proteomes" id="UP000002195">
    <property type="component" value="Unassembled WGS sequence"/>
</dbReference>
<dbReference type="InterPro" id="IPR036249">
    <property type="entry name" value="Thioredoxin-like_sf"/>
</dbReference>
<dbReference type="Gene3D" id="3.40.30.10">
    <property type="entry name" value="Glutaredoxin"/>
    <property type="match status" value="3"/>
</dbReference>
<organism evidence="4 5">
    <name type="scientific">Dictyostelium discoideum</name>
    <name type="common">Social amoeba</name>
    <dbReference type="NCBI Taxonomy" id="44689"/>
    <lineage>
        <taxon>Eukaryota</taxon>
        <taxon>Amoebozoa</taxon>
        <taxon>Evosea</taxon>
        <taxon>Eumycetozoa</taxon>
        <taxon>Dictyostelia</taxon>
        <taxon>Dictyosteliales</taxon>
        <taxon>Dictyosteliaceae</taxon>
        <taxon>Dictyostelium</taxon>
    </lineage>
</organism>
<sequence>MNLILNGNWLVKFGAGWSGHCKKLQPVLENLAQHYNSDNENSKVKVAQVHCEEYESICIKYNIIGYPSLVFFDEGEIKHYRGPRLFENFKEAIDKHLNKEFVAFSQNQPSKIIVITNENLDLLLTGNWLVKFGAAWSLHCKKLQPVLENLAQHYNSDNENSKVKVAQVHCEEDNSICKKYNITGYPSLVFFNEGQIKHYTGPRQFENFKEAIDKHFKYGVKWSGHCKKFQPVLENLAQHYNSDIENSKIKVAQVHCEGDDSICKKYNITGYPSLVFFDEGETKPYRGLREFDKIKEATDKHFK</sequence>
<reference evidence="4 5" key="1">
    <citation type="journal article" date="2005" name="Nature">
        <title>The genome of the social amoeba Dictyostelium discoideum.</title>
        <authorList>
            <consortium name="The Dictyostelium discoideum Sequencing Consortium"/>
            <person name="Eichinger L."/>
            <person name="Pachebat J.A."/>
            <person name="Glockner G."/>
            <person name="Rajandream M.A."/>
            <person name="Sucgang R."/>
            <person name="Berriman M."/>
            <person name="Song J."/>
            <person name="Olsen R."/>
            <person name="Szafranski K."/>
            <person name="Xu Q."/>
            <person name="Tunggal B."/>
            <person name="Kummerfeld S."/>
            <person name="Madera M."/>
            <person name="Konfortov B.A."/>
            <person name="Rivero F."/>
            <person name="Bankier A.T."/>
            <person name="Lehmann R."/>
            <person name="Hamlin N."/>
            <person name="Davies R."/>
            <person name="Gaudet P."/>
            <person name="Fey P."/>
            <person name="Pilcher K."/>
            <person name="Chen G."/>
            <person name="Saunders D."/>
            <person name="Sodergren E."/>
            <person name="Davis P."/>
            <person name="Kerhornou A."/>
            <person name="Nie X."/>
            <person name="Hall N."/>
            <person name="Anjard C."/>
            <person name="Hemphill L."/>
            <person name="Bason N."/>
            <person name="Farbrother P."/>
            <person name="Desany B."/>
            <person name="Just E."/>
            <person name="Morio T."/>
            <person name="Rost R."/>
            <person name="Churcher C."/>
            <person name="Cooper J."/>
            <person name="Haydock S."/>
            <person name="van Driessche N."/>
            <person name="Cronin A."/>
            <person name="Goodhead I."/>
            <person name="Muzny D."/>
            <person name="Mourier T."/>
            <person name="Pain A."/>
            <person name="Lu M."/>
            <person name="Harper D."/>
            <person name="Lindsay R."/>
            <person name="Hauser H."/>
            <person name="James K."/>
            <person name="Quiles M."/>
            <person name="Madan Babu M."/>
            <person name="Saito T."/>
            <person name="Buchrieser C."/>
            <person name="Wardroper A."/>
            <person name="Felder M."/>
            <person name="Thangavelu M."/>
            <person name="Johnson D."/>
            <person name="Knights A."/>
            <person name="Loulseged H."/>
            <person name="Mungall K."/>
            <person name="Oliver K."/>
            <person name="Price C."/>
            <person name="Quail M.A."/>
            <person name="Urushihara H."/>
            <person name="Hernandez J."/>
            <person name="Rabbinowitsch E."/>
            <person name="Steffen D."/>
            <person name="Sanders M."/>
            <person name="Ma J."/>
            <person name="Kohara Y."/>
            <person name="Sharp S."/>
            <person name="Simmonds M."/>
            <person name="Spiegler S."/>
            <person name="Tivey A."/>
            <person name="Sugano S."/>
            <person name="White B."/>
            <person name="Walker D."/>
            <person name="Woodward J."/>
            <person name="Winckler T."/>
            <person name="Tanaka Y."/>
            <person name="Shaulsky G."/>
            <person name="Schleicher M."/>
            <person name="Weinstock G."/>
            <person name="Rosenthal A."/>
            <person name="Cox E.C."/>
            <person name="Chisholm R.L."/>
            <person name="Gibbs R."/>
            <person name="Loomis W.F."/>
            <person name="Platzer M."/>
            <person name="Kay R.R."/>
            <person name="Williams J."/>
            <person name="Dear P.H."/>
            <person name="Noegel A.A."/>
            <person name="Barrell B."/>
            <person name="Kuspa A."/>
        </authorList>
    </citation>
    <scope>NUCLEOTIDE SEQUENCE [LARGE SCALE GENOMIC DNA]</scope>
    <source>
        <strain evidence="4 5">AX4</strain>
    </source>
</reference>
<dbReference type="CDD" id="cd02961">
    <property type="entry name" value="PDI_a_family"/>
    <property type="match status" value="1"/>
</dbReference>
<dbReference type="InterPro" id="IPR051063">
    <property type="entry name" value="PDI"/>
</dbReference>
<dbReference type="PhylomeDB" id="C7G009"/>
<dbReference type="dictyBase" id="DDB_G0295811"/>
<keyword evidence="2" id="KW-0732">Signal</keyword>
<dbReference type="GO" id="GO:0003756">
    <property type="term" value="F:protein disulfide isomerase activity"/>
    <property type="evidence" value="ECO:0000318"/>
    <property type="project" value="GO_Central"/>
</dbReference>
<evidence type="ECO:0000256" key="2">
    <source>
        <dbReference type="ARBA" id="ARBA00022729"/>
    </source>
</evidence>
<evidence type="ECO:0000256" key="1">
    <source>
        <dbReference type="ARBA" id="ARBA00006347"/>
    </source>
</evidence>
<feature type="domain" description="Thioredoxin" evidence="3">
    <location>
        <begin position="1"/>
        <end position="98"/>
    </location>
</feature>
<keyword evidence="5" id="KW-1185">Reference proteome</keyword>
<dbReference type="HOGENOM" id="CLU_066321_0_0_1"/>
<dbReference type="PROSITE" id="PS51352">
    <property type="entry name" value="THIOREDOXIN_2"/>
    <property type="match status" value="2"/>
</dbReference>
<dbReference type="AlphaFoldDB" id="C7G009"/>
<dbReference type="GO" id="GO:0006457">
    <property type="term" value="P:protein folding"/>
    <property type="evidence" value="ECO:0000318"/>
    <property type="project" value="GO_Central"/>
</dbReference>
<protein>
    <submittedName>
        <fullName evidence="4">Thioredoxin fold domain-containing protein</fullName>
    </submittedName>
</protein>
<dbReference type="InParanoid" id="C7G009"/>
<dbReference type="STRING" id="44689.C7G009"/>
<dbReference type="Pfam" id="PF00085">
    <property type="entry name" value="Thioredoxin"/>
    <property type="match status" value="3"/>
</dbReference>
<dbReference type="FunCoup" id="C7G009">
    <property type="interactions" value="97"/>
</dbReference>
<comment type="similarity">
    <text evidence="1">Belongs to the protein disulfide isomerase family.</text>
</comment>
<name>C7G009_DICDI</name>
<dbReference type="eggNOG" id="KOG0191">
    <property type="taxonomic scope" value="Eukaryota"/>
</dbReference>
<evidence type="ECO:0000313" key="5">
    <source>
        <dbReference type="Proteomes" id="UP000002195"/>
    </source>
</evidence>
<gene>
    <name evidence="4" type="ORF">DDB_G0295811</name>
</gene>
<dbReference type="VEuPathDB" id="AmoebaDB:DDB_G0295811"/>
<comment type="caution">
    <text evidence="4">The sequence shown here is derived from an EMBL/GenBank/DDBJ whole genome shotgun (WGS) entry which is preliminary data.</text>
</comment>
<dbReference type="KEGG" id="ddi:DDB_G0295811"/>
<dbReference type="InterPro" id="IPR013766">
    <property type="entry name" value="Thioredoxin_domain"/>
</dbReference>
<evidence type="ECO:0000259" key="3">
    <source>
        <dbReference type="PROSITE" id="PS51352"/>
    </source>
</evidence>
<evidence type="ECO:0000313" key="4">
    <source>
        <dbReference type="EMBL" id="EEU04109.1"/>
    </source>
</evidence>
<dbReference type="SUPFAM" id="SSF52833">
    <property type="entry name" value="Thioredoxin-like"/>
    <property type="match status" value="3"/>
</dbReference>
<proteinExistence type="inferred from homology"/>
<accession>C7G009</accession>
<dbReference type="EMBL" id="AAFI02000030">
    <property type="protein sequence ID" value="EEU04109.1"/>
    <property type="molecule type" value="Genomic_DNA"/>
</dbReference>
<dbReference type="SMR" id="C7G009"/>
<dbReference type="PaxDb" id="44689-DDB0252633"/>